<feature type="compositionally biased region" description="Basic residues" evidence="1">
    <location>
        <begin position="181"/>
        <end position="190"/>
    </location>
</feature>
<dbReference type="EMBL" id="KN550704">
    <property type="protein sequence ID" value="KHJ93579.1"/>
    <property type="molecule type" value="Genomic_DNA"/>
</dbReference>
<organism evidence="2 3">
    <name type="scientific">Oesophagostomum dentatum</name>
    <name type="common">Nodular worm</name>
    <dbReference type="NCBI Taxonomy" id="61180"/>
    <lineage>
        <taxon>Eukaryota</taxon>
        <taxon>Metazoa</taxon>
        <taxon>Ecdysozoa</taxon>
        <taxon>Nematoda</taxon>
        <taxon>Chromadorea</taxon>
        <taxon>Rhabditida</taxon>
        <taxon>Rhabditina</taxon>
        <taxon>Rhabditomorpha</taxon>
        <taxon>Strongyloidea</taxon>
        <taxon>Strongylidae</taxon>
        <taxon>Oesophagostomum</taxon>
    </lineage>
</organism>
<dbReference type="Proteomes" id="UP000053660">
    <property type="component" value="Unassembled WGS sequence"/>
</dbReference>
<evidence type="ECO:0000256" key="1">
    <source>
        <dbReference type="SAM" id="MobiDB-lite"/>
    </source>
</evidence>
<dbReference type="AlphaFoldDB" id="A0A0B1T8L3"/>
<gene>
    <name evidence="2" type="ORF">OESDEN_06508</name>
</gene>
<reference evidence="2 3" key="1">
    <citation type="submission" date="2014-03" db="EMBL/GenBank/DDBJ databases">
        <title>Draft genome of the hookworm Oesophagostomum dentatum.</title>
        <authorList>
            <person name="Mitreva M."/>
        </authorList>
    </citation>
    <scope>NUCLEOTIDE SEQUENCE [LARGE SCALE GENOMIC DNA]</scope>
    <source>
        <strain evidence="2 3">OD-Hann</strain>
    </source>
</reference>
<evidence type="ECO:0000313" key="3">
    <source>
        <dbReference type="Proteomes" id="UP000053660"/>
    </source>
</evidence>
<sequence>MANSQYQVGVPPGTVNDRVQPTSQRIAPQMIMPTRYSAGVQPAGAYLMQRISGGAGVQYAAVPVRYLPREGELQTPVYITPQGQATQVPPGTIVYMQDGRSVPIQPGQLAYTTVPLEYIQGTQGTPMAYDTNADIDNAVTKEEPADPTVEENTVKDGRKKRRLKRSKAVEGEDGATDVGTKKKRGRKRKKREGEDGEEDKQPKNAGRAQRHSLGHGELLKQKKRNMAFPKGTFLVRYADLDNEEYAGHIWLVDNHQLLQKYTYDGLDACNVKVFSRTERYSGWLCTCPWLYHPLPDVKGVFGNMEKVAITNYPTREELLARREEELLKAPRPEPTKESQEAEEMAHSDADHSEDEHEHEAQGNIQENTSPLPEPKPAKVTVVKKEEPEIGSISPLSEPKPAKDTVVKKEEPDPT</sequence>
<feature type="compositionally biased region" description="Basic residues" evidence="1">
    <location>
        <begin position="157"/>
        <end position="166"/>
    </location>
</feature>
<feature type="compositionally biased region" description="Basic and acidic residues" evidence="1">
    <location>
        <begin position="399"/>
        <end position="414"/>
    </location>
</feature>
<keyword evidence="3" id="KW-1185">Reference proteome</keyword>
<evidence type="ECO:0000313" key="2">
    <source>
        <dbReference type="EMBL" id="KHJ93579.1"/>
    </source>
</evidence>
<protein>
    <submittedName>
        <fullName evidence="2">Uncharacterized protein</fullName>
    </submittedName>
</protein>
<feature type="region of interest" description="Disordered" evidence="1">
    <location>
        <begin position="138"/>
        <end position="221"/>
    </location>
</feature>
<feature type="region of interest" description="Disordered" evidence="1">
    <location>
        <begin position="325"/>
        <end position="414"/>
    </location>
</feature>
<dbReference type="OrthoDB" id="5808918at2759"/>
<accession>A0A0B1T8L3</accession>
<proteinExistence type="predicted"/>
<feature type="compositionally biased region" description="Basic and acidic residues" evidence="1">
    <location>
        <begin position="325"/>
        <end position="360"/>
    </location>
</feature>
<name>A0A0B1T8L3_OESDE</name>